<dbReference type="PANTHER" id="PTHR30086:SF20">
    <property type="entry name" value="ARGININE EXPORTER PROTEIN ARGO-RELATED"/>
    <property type="match status" value="1"/>
</dbReference>
<keyword evidence="3 6" id="KW-0812">Transmembrane</keyword>
<evidence type="ECO:0000256" key="3">
    <source>
        <dbReference type="ARBA" id="ARBA00022692"/>
    </source>
</evidence>
<evidence type="ECO:0000256" key="4">
    <source>
        <dbReference type="ARBA" id="ARBA00022989"/>
    </source>
</evidence>
<feature type="transmembrane region" description="Helical" evidence="6">
    <location>
        <begin position="187"/>
        <end position="205"/>
    </location>
</feature>
<feature type="transmembrane region" description="Helical" evidence="6">
    <location>
        <begin position="71"/>
        <end position="91"/>
    </location>
</feature>
<accession>A0ABS1TQX5</accession>
<organism evidence="7 8">
    <name type="scientific">Neobacillus paridis</name>
    <dbReference type="NCBI Taxonomy" id="2803862"/>
    <lineage>
        <taxon>Bacteria</taxon>
        <taxon>Bacillati</taxon>
        <taxon>Bacillota</taxon>
        <taxon>Bacilli</taxon>
        <taxon>Bacillales</taxon>
        <taxon>Bacillaceae</taxon>
        <taxon>Neobacillus</taxon>
    </lineage>
</organism>
<reference evidence="7 8" key="1">
    <citation type="submission" date="2021-01" db="EMBL/GenBank/DDBJ databases">
        <title>Genome public.</title>
        <authorList>
            <person name="Liu C."/>
            <person name="Sun Q."/>
        </authorList>
    </citation>
    <scope>NUCLEOTIDE SEQUENCE [LARGE SCALE GENOMIC DNA]</scope>
    <source>
        <strain evidence="7 8">YIM B02564</strain>
    </source>
</reference>
<dbReference type="RefSeq" id="WP_202654971.1">
    <property type="nucleotide sequence ID" value="NZ_JAESWB010000233.1"/>
</dbReference>
<feature type="transmembrane region" description="Helical" evidence="6">
    <location>
        <begin position="112"/>
        <end position="134"/>
    </location>
</feature>
<keyword evidence="5 6" id="KW-0472">Membrane</keyword>
<feature type="transmembrane region" description="Helical" evidence="6">
    <location>
        <begin position="6"/>
        <end position="27"/>
    </location>
</feature>
<evidence type="ECO:0000256" key="2">
    <source>
        <dbReference type="ARBA" id="ARBA00022475"/>
    </source>
</evidence>
<evidence type="ECO:0000256" key="6">
    <source>
        <dbReference type="SAM" id="Phobius"/>
    </source>
</evidence>
<proteinExistence type="predicted"/>
<comment type="caution">
    <text evidence="7">The sequence shown here is derived from an EMBL/GenBank/DDBJ whole genome shotgun (WGS) entry which is preliminary data.</text>
</comment>
<evidence type="ECO:0000313" key="7">
    <source>
        <dbReference type="EMBL" id="MBL4953710.1"/>
    </source>
</evidence>
<gene>
    <name evidence="7" type="ORF">JK635_16095</name>
</gene>
<name>A0ABS1TQX5_9BACI</name>
<evidence type="ECO:0000256" key="5">
    <source>
        <dbReference type="ARBA" id="ARBA00023136"/>
    </source>
</evidence>
<comment type="subcellular location">
    <subcellularLocation>
        <location evidence="1">Cell membrane</location>
        <topology evidence="1">Multi-pass membrane protein</topology>
    </subcellularLocation>
</comment>
<dbReference type="PANTHER" id="PTHR30086">
    <property type="entry name" value="ARGININE EXPORTER PROTEIN ARGO"/>
    <property type="match status" value="1"/>
</dbReference>
<dbReference type="EMBL" id="JAESWB010000233">
    <property type="protein sequence ID" value="MBL4953710.1"/>
    <property type="molecule type" value="Genomic_DNA"/>
</dbReference>
<dbReference type="Proteomes" id="UP000623967">
    <property type="component" value="Unassembled WGS sequence"/>
</dbReference>
<keyword evidence="8" id="KW-1185">Reference proteome</keyword>
<protein>
    <submittedName>
        <fullName evidence="7">Amino acid transporter</fullName>
    </submittedName>
</protein>
<feature type="transmembrane region" description="Helical" evidence="6">
    <location>
        <begin position="39"/>
        <end position="65"/>
    </location>
</feature>
<evidence type="ECO:0000313" key="8">
    <source>
        <dbReference type="Proteomes" id="UP000623967"/>
    </source>
</evidence>
<dbReference type="Pfam" id="PF01810">
    <property type="entry name" value="LysE"/>
    <property type="match status" value="1"/>
</dbReference>
<evidence type="ECO:0000256" key="1">
    <source>
        <dbReference type="ARBA" id="ARBA00004651"/>
    </source>
</evidence>
<sequence>MIEAFIHGTALAFGLILPLGVQNVFIFNQGATQKRFLRAAPAIITASICDTILILLAVTGVSIIIFRFEWLTNLIFIIGFCFLIYMGWSIFRSDAENEGKQQKNVQLTAKRQIIFATSASFLNPHAIIDTIGVIGFNSLSYKGNELVIFALSCISVSWIWFFGLAIAGRILGKVDTTGKLIKRFNQVSAFIIWGIAVYIGIKVIGD</sequence>
<keyword evidence="2" id="KW-1003">Cell membrane</keyword>
<feature type="transmembrane region" description="Helical" evidence="6">
    <location>
        <begin position="146"/>
        <end position="167"/>
    </location>
</feature>
<dbReference type="InterPro" id="IPR001123">
    <property type="entry name" value="LeuE-type"/>
</dbReference>
<keyword evidence="4 6" id="KW-1133">Transmembrane helix</keyword>